<dbReference type="AlphaFoldDB" id="A0A2I0WAS0"/>
<name>A0A2I0WAS0_9ASPA</name>
<evidence type="ECO:0000313" key="1">
    <source>
        <dbReference type="EMBL" id="PKU72757.1"/>
    </source>
</evidence>
<dbReference type="EMBL" id="KZ502807">
    <property type="protein sequence ID" value="PKU72757.1"/>
    <property type="molecule type" value="Genomic_DNA"/>
</dbReference>
<dbReference type="Proteomes" id="UP000233837">
    <property type="component" value="Unassembled WGS sequence"/>
</dbReference>
<accession>A0A2I0WAS0</accession>
<keyword evidence="2" id="KW-1185">Reference proteome</keyword>
<evidence type="ECO:0000313" key="2">
    <source>
        <dbReference type="Proteomes" id="UP000233837"/>
    </source>
</evidence>
<protein>
    <submittedName>
        <fullName evidence="1">Uncharacterized protein</fullName>
    </submittedName>
</protein>
<organism evidence="1 2">
    <name type="scientific">Dendrobium catenatum</name>
    <dbReference type="NCBI Taxonomy" id="906689"/>
    <lineage>
        <taxon>Eukaryota</taxon>
        <taxon>Viridiplantae</taxon>
        <taxon>Streptophyta</taxon>
        <taxon>Embryophyta</taxon>
        <taxon>Tracheophyta</taxon>
        <taxon>Spermatophyta</taxon>
        <taxon>Magnoliopsida</taxon>
        <taxon>Liliopsida</taxon>
        <taxon>Asparagales</taxon>
        <taxon>Orchidaceae</taxon>
        <taxon>Epidendroideae</taxon>
        <taxon>Malaxideae</taxon>
        <taxon>Dendrobiinae</taxon>
        <taxon>Dendrobium</taxon>
    </lineage>
</organism>
<proteinExistence type="predicted"/>
<reference evidence="1 2" key="1">
    <citation type="journal article" date="2016" name="Sci. Rep.">
        <title>The Dendrobium catenatum Lindl. genome sequence provides insights into polysaccharide synthase, floral development and adaptive evolution.</title>
        <authorList>
            <person name="Zhang G.Q."/>
            <person name="Xu Q."/>
            <person name="Bian C."/>
            <person name="Tsai W.C."/>
            <person name="Yeh C.M."/>
            <person name="Liu K.W."/>
            <person name="Yoshida K."/>
            <person name="Zhang L.S."/>
            <person name="Chang S.B."/>
            <person name="Chen F."/>
            <person name="Shi Y."/>
            <person name="Su Y.Y."/>
            <person name="Zhang Y.Q."/>
            <person name="Chen L.J."/>
            <person name="Yin Y."/>
            <person name="Lin M."/>
            <person name="Huang H."/>
            <person name="Deng H."/>
            <person name="Wang Z.W."/>
            <person name="Zhu S.L."/>
            <person name="Zhao X."/>
            <person name="Deng C."/>
            <person name="Niu S.C."/>
            <person name="Huang J."/>
            <person name="Wang M."/>
            <person name="Liu G.H."/>
            <person name="Yang H.J."/>
            <person name="Xiao X.J."/>
            <person name="Hsiao Y.Y."/>
            <person name="Wu W.L."/>
            <person name="Chen Y.Y."/>
            <person name="Mitsuda N."/>
            <person name="Ohme-Takagi M."/>
            <person name="Luo Y.B."/>
            <person name="Van de Peer Y."/>
            <person name="Liu Z.J."/>
        </authorList>
    </citation>
    <scope>NUCLEOTIDE SEQUENCE [LARGE SCALE GENOMIC DNA]</scope>
    <source>
        <tissue evidence="1">The whole plant</tissue>
    </source>
</reference>
<gene>
    <name evidence="1" type="ORF">MA16_Dca017458</name>
</gene>
<reference evidence="1 2" key="2">
    <citation type="journal article" date="2017" name="Nature">
        <title>The Apostasia genome and the evolution of orchids.</title>
        <authorList>
            <person name="Zhang G.Q."/>
            <person name="Liu K.W."/>
            <person name="Li Z."/>
            <person name="Lohaus R."/>
            <person name="Hsiao Y.Y."/>
            <person name="Niu S.C."/>
            <person name="Wang J.Y."/>
            <person name="Lin Y.C."/>
            <person name="Xu Q."/>
            <person name="Chen L.J."/>
            <person name="Yoshida K."/>
            <person name="Fujiwara S."/>
            <person name="Wang Z.W."/>
            <person name="Zhang Y.Q."/>
            <person name="Mitsuda N."/>
            <person name="Wang M."/>
            <person name="Liu G.H."/>
            <person name="Pecoraro L."/>
            <person name="Huang H.X."/>
            <person name="Xiao X.J."/>
            <person name="Lin M."/>
            <person name="Wu X.Y."/>
            <person name="Wu W.L."/>
            <person name="Chen Y.Y."/>
            <person name="Chang S.B."/>
            <person name="Sakamoto S."/>
            <person name="Ohme-Takagi M."/>
            <person name="Yagi M."/>
            <person name="Zeng S.J."/>
            <person name="Shen C.Y."/>
            <person name="Yeh C.M."/>
            <person name="Luo Y.B."/>
            <person name="Tsai W.C."/>
            <person name="Van de Peer Y."/>
            <person name="Liu Z.J."/>
        </authorList>
    </citation>
    <scope>NUCLEOTIDE SEQUENCE [LARGE SCALE GENOMIC DNA]</scope>
    <source>
        <tissue evidence="1">The whole plant</tissue>
    </source>
</reference>
<sequence>MFEDQCCKNLASDKNILQESKMRKAEDSKDNYGPWVLVNNKRRIFKSVVKKTGDREAWEKKKQQVKTWNIKAKKTNLEEIKENSQDKLSIPVNSQELQCVEEGEIIEEPVEACEEDRAVKEDKNDLGMEERSLEISEGDTVNRIVMEAKKSINPFEILGRIEEEGNTILVTKMEPQSLINSEVLRMNFQDNQGELNQMSTKTSSGKIKLAKEMKLLGPIKGKTRTRRGEGGGVKAGALIPKIV</sequence>